<evidence type="ECO:0000256" key="5">
    <source>
        <dbReference type="ARBA" id="ARBA00022454"/>
    </source>
</evidence>
<dbReference type="PANTHER" id="PTHR14513">
    <property type="entry name" value="PROTECTION OF TELOMERES 1"/>
    <property type="match status" value="1"/>
</dbReference>
<name>A0ABR2V0E4_9PEZI</name>
<keyword evidence="6" id="KW-0779">Telomere</keyword>
<sequence>MPPYAPYGSAARTRSRPAEKELPSGVVSIRDILDEKIPVGRFTSVIGLVKDMRAPMPTNGTDWKSTLTLFDKFTEYEDGGLVFNIFRPEKDMPLPSVGDVVLVYTAKVYRWQGSALALISNRSTEITVFTASEIPRPPGSAMDAAKSTRSRGRPPTEKECEYVSWLYHATDKDMLPSVVDFQMNVERSRNIKEKFSTLKGVQEHQFCDLVVQVVKDPYDQMDKVNLWVTDYTENDAFFRFAWDGSGIPGGRDGDPYGYVSVNSDAVSRNWPGPFGKRSMQITCYEPHTSYIRGEVKAGDWIKLRNVQIKFGHNGSNLEGFLREDRSSFGSRVAIEVLDTSGSTHIDDRLKEAIRRKRDYEKTAKQQKQTFAAIEGVKRKAEDPLDDTKMNAKQRRNARRAAKNKQLVEAENKREEVLGLNDLIKCESLDEPVYPLSTILEPITYLTTIDGEQISLTLPFTNAKYRAHVRVVDYRPRKLEDFAVWRKITEYDMLSDYDGGSDSESDNDAGTLDAFAGQKTWEWCFALQLEEAGPRAGKKGPPERLWALVNNSEGQLLMDLDACDLRANPEEVSNLKEQLFKLWGNLEEYKEQESKAHIQSRRRLAANQAPPDSSDNEDGAHRQKDTADHVPVEVSNKPFTCCLRQYGIETPEPDPRKCDAGEGKRYQRMFSLFGTKIS</sequence>
<feature type="compositionally biased region" description="Basic and acidic residues" evidence="10">
    <location>
        <begin position="617"/>
        <end position="630"/>
    </location>
</feature>
<keyword evidence="8" id="KW-0539">Nucleus</keyword>
<dbReference type="InterPro" id="IPR012340">
    <property type="entry name" value="NA-bd_OB-fold"/>
</dbReference>
<dbReference type="SUPFAM" id="SSF50249">
    <property type="entry name" value="Nucleic acid-binding proteins"/>
    <property type="match status" value="2"/>
</dbReference>
<comment type="subcellular location">
    <subcellularLocation>
        <location evidence="2">Chromosome</location>
        <location evidence="2">Telomere</location>
    </subcellularLocation>
    <subcellularLocation>
        <location evidence="1">Nucleus</location>
    </subcellularLocation>
</comment>
<evidence type="ECO:0000256" key="7">
    <source>
        <dbReference type="ARBA" id="ARBA00023125"/>
    </source>
</evidence>
<evidence type="ECO:0000256" key="2">
    <source>
        <dbReference type="ARBA" id="ARBA00004574"/>
    </source>
</evidence>
<evidence type="ECO:0000313" key="12">
    <source>
        <dbReference type="EMBL" id="KAK9420279.1"/>
    </source>
</evidence>
<keyword evidence="5" id="KW-0158">Chromosome</keyword>
<dbReference type="Gene3D" id="2.40.50.140">
    <property type="entry name" value="Nucleic acid-binding proteins"/>
    <property type="match status" value="2"/>
</dbReference>
<feature type="coiled-coil region" evidence="9">
    <location>
        <begin position="349"/>
        <end position="412"/>
    </location>
</feature>
<feature type="domain" description="Telomeric single stranded DNA binding POT1/Cdc13" evidence="11">
    <location>
        <begin position="26"/>
        <end position="171"/>
    </location>
</feature>
<evidence type="ECO:0000256" key="9">
    <source>
        <dbReference type="SAM" id="Coils"/>
    </source>
</evidence>
<dbReference type="Pfam" id="PF16686">
    <property type="entry name" value="POT1PC"/>
    <property type="match status" value="1"/>
</dbReference>
<dbReference type="InterPro" id="IPR011564">
    <property type="entry name" value="Telomer_end-bd_POT1/Cdc13"/>
</dbReference>
<evidence type="ECO:0000256" key="8">
    <source>
        <dbReference type="ARBA" id="ARBA00023242"/>
    </source>
</evidence>
<comment type="caution">
    <text evidence="12">The sequence shown here is derived from an EMBL/GenBank/DDBJ whole genome shotgun (WGS) entry which is preliminary data.</text>
</comment>
<reference evidence="12 13" key="1">
    <citation type="journal article" date="2024" name="J. Plant Pathol.">
        <title>Sequence and assembly of the genome of Seiridium unicorne, isolate CBS 538.82, causal agent of cypress canker disease.</title>
        <authorList>
            <person name="Scali E."/>
            <person name="Rocca G.D."/>
            <person name="Danti R."/>
            <person name="Garbelotto M."/>
            <person name="Barberini S."/>
            <person name="Baroncelli R."/>
            <person name="Emiliani G."/>
        </authorList>
    </citation>
    <scope>NUCLEOTIDE SEQUENCE [LARGE SCALE GENOMIC DNA]</scope>
    <source>
        <strain evidence="12 13">BM-138-508</strain>
    </source>
</reference>
<comment type="similarity">
    <text evidence="3">Belongs to the telombin family.</text>
</comment>
<evidence type="ECO:0000256" key="10">
    <source>
        <dbReference type="SAM" id="MobiDB-lite"/>
    </source>
</evidence>
<evidence type="ECO:0000256" key="1">
    <source>
        <dbReference type="ARBA" id="ARBA00004123"/>
    </source>
</evidence>
<feature type="region of interest" description="Disordered" evidence="10">
    <location>
        <begin position="593"/>
        <end position="630"/>
    </location>
</feature>
<evidence type="ECO:0000256" key="3">
    <source>
        <dbReference type="ARBA" id="ARBA00008442"/>
    </source>
</evidence>
<dbReference type="InterPro" id="IPR028389">
    <property type="entry name" value="POT1"/>
</dbReference>
<evidence type="ECO:0000256" key="4">
    <source>
        <dbReference type="ARBA" id="ARBA00015253"/>
    </source>
</evidence>
<keyword evidence="7" id="KW-0238">DNA-binding</keyword>
<dbReference type="Pfam" id="PF02765">
    <property type="entry name" value="POT1"/>
    <property type="match status" value="1"/>
</dbReference>
<proteinExistence type="inferred from homology"/>
<evidence type="ECO:0000256" key="6">
    <source>
        <dbReference type="ARBA" id="ARBA00022895"/>
    </source>
</evidence>
<keyword evidence="13" id="KW-1185">Reference proteome</keyword>
<dbReference type="InterPro" id="IPR032042">
    <property type="entry name" value="POT1PC"/>
</dbReference>
<dbReference type="EMBL" id="JARVKF010000246">
    <property type="protein sequence ID" value="KAK9420279.1"/>
    <property type="molecule type" value="Genomic_DNA"/>
</dbReference>
<feature type="region of interest" description="Disordered" evidence="10">
    <location>
        <begin position="1"/>
        <end position="20"/>
    </location>
</feature>
<evidence type="ECO:0000259" key="11">
    <source>
        <dbReference type="SMART" id="SM00976"/>
    </source>
</evidence>
<dbReference type="PANTHER" id="PTHR14513:SF0">
    <property type="entry name" value="PROTECTION OF TELOMERES PROTEIN 1"/>
    <property type="match status" value="1"/>
</dbReference>
<organism evidence="12 13">
    <name type="scientific">Seiridium unicorne</name>
    <dbReference type="NCBI Taxonomy" id="138068"/>
    <lineage>
        <taxon>Eukaryota</taxon>
        <taxon>Fungi</taxon>
        <taxon>Dikarya</taxon>
        <taxon>Ascomycota</taxon>
        <taxon>Pezizomycotina</taxon>
        <taxon>Sordariomycetes</taxon>
        <taxon>Xylariomycetidae</taxon>
        <taxon>Amphisphaeriales</taxon>
        <taxon>Sporocadaceae</taxon>
        <taxon>Seiridium</taxon>
    </lineage>
</organism>
<dbReference type="SMART" id="SM00976">
    <property type="entry name" value="Telo_bind"/>
    <property type="match status" value="1"/>
</dbReference>
<keyword evidence="9" id="KW-0175">Coiled coil</keyword>
<dbReference type="Proteomes" id="UP001408356">
    <property type="component" value="Unassembled WGS sequence"/>
</dbReference>
<gene>
    <name evidence="12" type="ORF">SUNI508_06548</name>
</gene>
<protein>
    <recommendedName>
        <fullName evidence="4">Protection of telomeres protein 1</fullName>
    </recommendedName>
</protein>
<evidence type="ECO:0000313" key="13">
    <source>
        <dbReference type="Proteomes" id="UP001408356"/>
    </source>
</evidence>
<accession>A0ABR2V0E4</accession>